<reference evidence="2 3" key="1">
    <citation type="submission" date="2019-12" db="EMBL/GenBank/DDBJ databases">
        <title>Corynebacterium sp. nov., isolated from feces of the Anser Albifrons in China.</title>
        <authorList>
            <person name="Liu Q."/>
        </authorList>
    </citation>
    <scope>NUCLEOTIDE SEQUENCE [LARGE SCALE GENOMIC DNA]</scope>
    <source>
        <strain evidence="2 3">4H37-19</strain>
    </source>
</reference>
<proteinExistence type="predicted"/>
<protein>
    <submittedName>
        <fullName evidence="2">DUF177 domain-containing protein</fullName>
    </submittedName>
</protein>
<dbReference type="Proteomes" id="UP000516320">
    <property type="component" value="Chromosome"/>
</dbReference>
<evidence type="ECO:0000313" key="2">
    <source>
        <dbReference type="EMBL" id="QNQ90501.1"/>
    </source>
</evidence>
<sequence length="177" mass="19011">MTSPFIFDVADLLKSGDLPEHRVQIGPSPTRIGVEMIGIPEGQEVTVEATLTPLGDAIMADADVRAILTGECVRCLHELRPESSFHISGVFSADPHFVEGNPDEDDEDINDGLGHVDNGKIDLLQLLIDEAGLSLPFNPQCLGGCVDDDTVPAPDGISGEDEEKLPDPRWAGLEKFL</sequence>
<feature type="region of interest" description="Disordered" evidence="1">
    <location>
        <begin position="152"/>
        <end position="177"/>
    </location>
</feature>
<organism evidence="2 3">
    <name type="scientific">Corynebacterium poyangense</name>
    <dbReference type="NCBI Taxonomy" id="2684405"/>
    <lineage>
        <taxon>Bacteria</taxon>
        <taxon>Bacillati</taxon>
        <taxon>Actinomycetota</taxon>
        <taxon>Actinomycetes</taxon>
        <taxon>Mycobacteriales</taxon>
        <taxon>Corynebacteriaceae</taxon>
        <taxon>Corynebacterium</taxon>
    </lineage>
</organism>
<gene>
    <name evidence="2" type="ORF">GP475_07505</name>
</gene>
<evidence type="ECO:0000313" key="3">
    <source>
        <dbReference type="Proteomes" id="UP000516320"/>
    </source>
</evidence>
<accession>A0A7H0SPM6</accession>
<dbReference type="KEGG" id="cpoy:GP475_07505"/>
<dbReference type="AlphaFoldDB" id="A0A7H0SPM6"/>
<dbReference type="Pfam" id="PF02620">
    <property type="entry name" value="YceD"/>
    <property type="match status" value="1"/>
</dbReference>
<dbReference type="EMBL" id="CP046884">
    <property type="protein sequence ID" value="QNQ90501.1"/>
    <property type="molecule type" value="Genomic_DNA"/>
</dbReference>
<dbReference type="RefSeq" id="WP_187973816.1">
    <property type="nucleotide sequence ID" value="NZ_CP046884.1"/>
</dbReference>
<evidence type="ECO:0000256" key="1">
    <source>
        <dbReference type="SAM" id="MobiDB-lite"/>
    </source>
</evidence>
<keyword evidence="3" id="KW-1185">Reference proteome</keyword>
<dbReference type="InterPro" id="IPR003772">
    <property type="entry name" value="YceD"/>
</dbReference>
<name>A0A7H0SPM6_9CORY</name>